<dbReference type="PANTHER" id="PTHR24198">
    <property type="entry name" value="ANKYRIN REPEAT AND PROTEIN KINASE DOMAIN-CONTAINING PROTEIN"/>
    <property type="match status" value="1"/>
</dbReference>
<evidence type="ECO:0000256" key="4">
    <source>
        <dbReference type="SAM" id="MobiDB-lite"/>
    </source>
</evidence>
<feature type="repeat" description="ANK" evidence="3">
    <location>
        <begin position="1064"/>
        <end position="1089"/>
    </location>
</feature>
<gene>
    <name evidence="5" type="ORF">FANTH_8874</name>
</gene>
<dbReference type="InterPro" id="IPR002110">
    <property type="entry name" value="Ankyrin_rpt"/>
</dbReference>
<name>A0A8H4Z8N8_9HYPO</name>
<evidence type="ECO:0000256" key="1">
    <source>
        <dbReference type="ARBA" id="ARBA00022737"/>
    </source>
</evidence>
<dbReference type="PROSITE" id="PS50088">
    <property type="entry name" value="ANK_REPEAT"/>
    <property type="match status" value="4"/>
</dbReference>
<sequence length="1239" mass="139718">MDQVRNKDAVEAEWLRNYHLIRNLYLSDMSLNDLVYWLRIFENFTITLKSQLEYRLKKWNIWKNIDRASWRYIDQTINKRKRAGKESDVIFCGKRIKQSTIEKETNRHRDTSIRAQNLVGSQIQSVPPSEQIIVCTPRAYTNEFEWPETLPWFKFRFKLQEWLSYTQLHRMTSEQRRLVLNLLASRRLLFSHKFDQSQASYLVPRLAMTLVMGMPEYFPGEHLQTAQIITTATINVMLPECLKLIFYQVSNNLVPKWDADDFENFYTLISRTGLLGAMDNLRRARQQDLTIRAFMDNHFRDLIKFVCSKKRIVDMANMENPKTLVKWLLSLGQDPNIELFPFGSIKTALEHAILSRQVDLIEPLLKAGAVIGRNLGSSNPRSIMSFVLPDRICDNEGAHIMRLLLEHYKAFSAEETLHAAIRLQDECLFEQALDMGADISLPIETLTDNGRMPVRSNVVKEETALSTAAASSIHTTKTVFKLLQTQNQSIEAASFITADVFISAACAGNAHVISFLHKINPIGFRSNARGVTPLEVAIEKGHQEAYQLLFQLYRQSSASLLLIPIFTDQLNILQYFLSNGLDVSLTIKAADISACWFLGSDGFPWWTFDFDDEQEPPTVLETLELLLRHTEFRDDLNNWFKILTRSGALIPTKSILISSSAGHYDILSAALDAGGDPNMQNRNGDSALALAIRGKNINCAQLLLERGAELQALTSKVFEALVPEHVCNIEGRRGNCDKRLRAVLLEHWASIFDTSKDPMLDIDAAIIAQHDVRLKSAFSEFPTYYSPSSLCASVLVENHWVIDFLLKNRSPQEPHDILEGTAVGLAAMLGNLPLVRKLVVQLQKPETALLPFFAARSSFSLLLDESLCVNLSHIFWHRHPRDCDYFGGSTRRSLLEGSPLALATSYQGTAGVLELLSHGYQPDDITLARALSTDTSDCLKVLMNHNRGVRTTQLPLSSLSLLMRCAIGPGMEEVVVWLIESGADVNENDLTRSVGRSPVQFAIELGHLTIAESLLRSGAKVNAAPSFFRGVTALQIAAIGGHIGLAKQLLDTGARVNARGSRWYGRTALEGAAEHGRLDMVELLLHHRALTTGSGRFQFIRAIHLAEREGHHATAALLRQSREWTDEDTHIDVSICTKCKYYFSEPRPSGKRCRACDSGYAPVRYCCDEIHSSEDDCYHCYTEDEERRYELEMEERGGTTSAEHSKSEENIESEGGMGPVADDRLNMSSEGIFSRYTHL</sequence>
<comment type="caution">
    <text evidence="5">The sequence shown here is derived from an EMBL/GenBank/DDBJ whole genome shotgun (WGS) entry which is preliminary data.</text>
</comment>
<proteinExistence type="predicted"/>
<evidence type="ECO:0000256" key="2">
    <source>
        <dbReference type="ARBA" id="ARBA00023043"/>
    </source>
</evidence>
<feature type="repeat" description="ANK" evidence="3">
    <location>
        <begin position="1029"/>
        <end position="1061"/>
    </location>
</feature>
<keyword evidence="1" id="KW-0677">Repeat</keyword>
<dbReference type="Pfam" id="PF12796">
    <property type="entry name" value="Ank_2"/>
    <property type="match status" value="1"/>
</dbReference>
<dbReference type="InterPro" id="IPR036770">
    <property type="entry name" value="Ankyrin_rpt-contain_sf"/>
</dbReference>
<keyword evidence="2 3" id="KW-0040">ANK repeat</keyword>
<organism evidence="5 6">
    <name type="scientific">Fusarium anthophilum</name>
    <dbReference type="NCBI Taxonomy" id="48485"/>
    <lineage>
        <taxon>Eukaryota</taxon>
        <taxon>Fungi</taxon>
        <taxon>Dikarya</taxon>
        <taxon>Ascomycota</taxon>
        <taxon>Pezizomycotina</taxon>
        <taxon>Sordariomycetes</taxon>
        <taxon>Hypocreomycetidae</taxon>
        <taxon>Hypocreales</taxon>
        <taxon>Nectriaceae</taxon>
        <taxon>Fusarium</taxon>
        <taxon>Fusarium fujikuroi species complex</taxon>
    </lineage>
</organism>
<feature type="compositionally biased region" description="Basic and acidic residues" evidence="4">
    <location>
        <begin position="1192"/>
        <end position="1209"/>
    </location>
</feature>
<evidence type="ECO:0000313" key="5">
    <source>
        <dbReference type="EMBL" id="KAF5242039.1"/>
    </source>
</evidence>
<evidence type="ECO:0008006" key="7">
    <source>
        <dbReference type="Google" id="ProtNLM"/>
    </source>
</evidence>
<feature type="region of interest" description="Disordered" evidence="4">
    <location>
        <begin position="1192"/>
        <end position="1225"/>
    </location>
</feature>
<dbReference type="SUPFAM" id="SSF48403">
    <property type="entry name" value="Ankyrin repeat"/>
    <property type="match status" value="2"/>
</dbReference>
<evidence type="ECO:0000256" key="3">
    <source>
        <dbReference type="PROSITE-ProRule" id="PRU00023"/>
    </source>
</evidence>
<feature type="repeat" description="ANK" evidence="3">
    <location>
        <begin position="994"/>
        <end position="1026"/>
    </location>
</feature>
<dbReference type="EMBL" id="JABEVY010000218">
    <property type="protein sequence ID" value="KAF5242039.1"/>
    <property type="molecule type" value="Genomic_DNA"/>
</dbReference>
<dbReference type="PROSITE" id="PS50297">
    <property type="entry name" value="ANK_REP_REGION"/>
    <property type="match status" value="4"/>
</dbReference>
<feature type="repeat" description="ANK" evidence="3">
    <location>
        <begin position="683"/>
        <end position="715"/>
    </location>
</feature>
<accession>A0A8H4Z8N8</accession>
<evidence type="ECO:0000313" key="6">
    <source>
        <dbReference type="Proteomes" id="UP000573603"/>
    </source>
</evidence>
<dbReference type="AlphaFoldDB" id="A0A8H4Z8N8"/>
<dbReference type="Proteomes" id="UP000573603">
    <property type="component" value="Unassembled WGS sequence"/>
</dbReference>
<dbReference type="SMART" id="SM00248">
    <property type="entry name" value="ANK"/>
    <property type="match status" value="9"/>
</dbReference>
<protein>
    <recommendedName>
        <fullName evidence="7">Ankyrin</fullName>
    </recommendedName>
</protein>
<dbReference type="Gene3D" id="1.25.40.20">
    <property type="entry name" value="Ankyrin repeat-containing domain"/>
    <property type="match status" value="3"/>
</dbReference>
<dbReference type="PANTHER" id="PTHR24198:SF165">
    <property type="entry name" value="ANKYRIN REPEAT-CONTAINING PROTEIN-RELATED"/>
    <property type="match status" value="1"/>
</dbReference>
<reference evidence="5 6" key="1">
    <citation type="journal article" date="2020" name="BMC Genomics">
        <title>Correction to: Identification and distribution of gene clusters required for synthesis of sphingolipid metabolism inhibitors in diverse species of the filamentous fungus Fusarium.</title>
        <authorList>
            <person name="Kim H.S."/>
            <person name="Lohmar J.M."/>
            <person name="Busman M."/>
            <person name="Brown D.W."/>
            <person name="Naumann T.A."/>
            <person name="Divon H.H."/>
            <person name="Lysoe E."/>
            <person name="Uhlig S."/>
            <person name="Proctor R.H."/>
        </authorList>
    </citation>
    <scope>NUCLEOTIDE SEQUENCE [LARGE SCALE GENOMIC DNA]</scope>
    <source>
        <strain evidence="5 6">NRRL 25214</strain>
    </source>
</reference>
<keyword evidence="6" id="KW-1185">Reference proteome</keyword>
<dbReference type="Pfam" id="PF13637">
    <property type="entry name" value="Ank_4"/>
    <property type="match status" value="1"/>
</dbReference>